<proteinExistence type="predicted"/>
<accession>A0AAU9WPH8</accession>
<dbReference type="PANTHER" id="PTHR33361:SF2">
    <property type="entry name" value="DUF885 DOMAIN-CONTAINING PROTEIN"/>
    <property type="match status" value="1"/>
</dbReference>
<dbReference type="EMBL" id="CALNXJ010000018">
    <property type="protein sequence ID" value="CAH3121332.1"/>
    <property type="molecule type" value="Genomic_DNA"/>
</dbReference>
<gene>
    <name evidence="1" type="ORF">PMEA_00009156</name>
</gene>
<comment type="caution">
    <text evidence="1">The sequence shown here is derived from an EMBL/GenBank/DDBJ whole genome shotgun (WGS) entry which is preliminary data.</text>
</comment>
<organism evidence="1 2">
    <name type="scientific">Pocillopora meandrina</name>
    <dbReference type="NCBI Taxonomy" id="46732"/>
    <lineage>
        <taxon>Eukaryota</taxon>
        <taxon>Metazoa</taxon>
        <taxon>Cnidaria</taxon>
        <taxon>Anthozoa</taxon>
        <taxon>Hexacorallia</taxon>
        <taxon>Scleractinia</taxon>
        <taxon>Astrocoeniina</taxon>
        <taxon>Pocilloporidae</taxon>
        <taxon>Pocillopora</taxon>
    </lineage>
</organism>
<dbReference type="Proteomes" id="UP001159428">
    <property type="component" value="Unassembled WGS sequence"/>
</dbReference>
<name>A0AAU9WPH8_9CNID</name>
<evidence type="ECO:0000313" key="1">
    <source>
        <dbReference type="EMBL" id="CAH3121332.1"/>
    </source>
</evidence>
<dbReference type="PANTHER" id="PTHR33361">
    <property type="entry name" value="GLR0591 PROTEIN"/>
    <property type="match status" value="1"/>
</dbReference>
<reference evidence="1 2" key="1">
    <citation type="submission" date="2022-05" db="EMBL/GenBank/DDBJ databases">
        <authorList>
            <consortium name="Genoscope - CEA"/>
            <person name="William W."/>
        </authorList>
    </citation>
    <scope>NUCLEOTIDE SEQUENCE [LARGE SCALE GENOMIC DNA]</scope>
</reference>
<dbReference type="Pfam" id="PF05960">
    <property type="entry name" value="DUF885"/>
    <property type="match status" value="2"/>
</dbReference>
<evidence type="ECO:0000313" key="2">
    <source>
        <dbReference type="Proteomes" id="UP001159428"/>
    </source>
</evidence>
<protein>
    <submittedName>
        <fullName evidence="1">Uncharacterized protein</fullName>
    </submittedName>
</protein>
<keyword evidence="2" id="KW-1185">Reference proteome</keyword>
<dbReference type="InterPro" id="IPR010281">
    <property type="entry name" value="DUF885"/>
</dbReference>
<sequence length="1299" mass="150859">MKNAKTTYSCLNLDTTATSSVEPLCLASAESTRSGLATILDKVKRVYFQQLHPETIHEMSPKSPENIRKYFQPYDPSPNAIKGRTDEAMKLYRELKALKINKKLLKLRERKAVHMASAILLNNYGWNPYNQDYYAGEWLLGPNLLCWEPVCNVFPNLNGVLPHFKPKNVADLETLKGLIEKYSLIFDRYVENWKLGVRTGYVRTYKACKVGVHVLKNQKYKGMETEQGIYDQEFAKTLLKPEFFESLTKAMKDTWTAKYQNTVEEYFKQSILQNIGIPVTRMISYLENEYLCNCPNQEEVLSGLGKLPLRYFIKKETLQKLPNGQRLSGARTYQRLMRFFTTMDVSPAQLRTKAVGRLSELYRKVVILAKLYTKEQNKNTAINKFKKVLQNRDQWFNSQPFPSSESGEDAFVKCHDTASAQVHCPERWKALQSWIKNTYRVMKTKVKPVIDTLFYSSGRKKTVPACSLEVTADFHPFVSYHAYGVGSKDCTSKSKQYLPFFMDKFGPKWTEYTTTAHEQLPGHQLEVQSYVEYFEDSCEDAIHWLGTFNYFPGFTEGWTTYIEYELLPQDSNLYSDTSNKEVLLQKYGMIYYQILAALRIIVDIDLNYYDKTTSDALYLYKLYAWEDNTDLAQKDILRSQALPGFVASYVFGQMEISRVRGMAERGLGRDFNLKDFHYEVLRQGEYPLGYLEEHIRAYIAFKKNPDRDECKDCLYKTSSDASLCQSSAEATRSQLTELLAEIQQTFFYQLHPEHIARMAEATPELIREHFQPFDPSPDAIKRRTDKALELRRRLNTLQIDTKKLKLRERKAIHVASDVLLAQGWDPYGMNYYSGDWLLGPNLFCWQPVCQVFGNLNSVFSHFKPDNMDKLERLKTLFEQYHQVFERYVENWKLGARSGYLRPFKACKAAVFAVKYKKYREMAINGESGIYKQPFANTLLNSGFFASLSKSVNDTWEEKYQENVKEFFKQSLENNIAKPVVRMLSRTFPTSESDEDAFIKCSDSESAEEFCPKRWEAMQKWMENTKDTMTNHITPVLAANFHSSGPKKTIPVCGVDLYASFQPYASYHSYGIGAKDCSYKGSQALPFFMDRFGPKWTEYTTTAHEQMPGHHLEVQSYTEYFQDSCKDPIHWLGAYNYFPGFTEGWTTYTEYQLLPQDTNLYSDTSNKEVLLQKYGMIYYQLLAALRAVVDIDLNYYQKSAFDALRMYKQYVWEDNTDQAKKDIIRSEGLPGQVASYVSGQLEISRLRSLAERELGQDFDLKDFHYEVLRQGEIPLRYLDEHIKAYIACKKNPSLEECGEF</sequence>